<feature type="domain" description="BZIP" evidence="4">
    <location>
        <begin position="545"/>
        <end position="608"/>
    </location>
</feature>
<sequence>MIFSLHFSFSPPCFIKICTLCYVVSFLFVVLYKMVAQKITCPCPSDDIGSQYDTNTKRYGFFANESQYSQSFESGRAKSFKAREGERHNRSDYRRKYSTSGTSACAHHQLFRGKEFVGREYPNYSYHIITIRLSLVSFTLVNTRSRDILNFQVFLKPEPQFESTMFNETDCEFFQDLVKWCSDPAKEELVETDSLKQREESSHNTDTLHTTFSPQGWDGLDVNSPVQAGYYNTTPNDPLSPTMSGLPTFDSKFSFNTDEEDTKNLQYKEQMWDIPNLPVVLGDLASEEMADFNPNPITGEVGFYNHTFELHDTEYTPAMNTQKMLLMDEEDSVDLKLNAVIPSEVENNNIVVTECIIGDKGVLERRRPDRRGAGLTLEVPPAAPWAAGTISTPEVLSYVEQLEKEKGPIPIARPTQPWPLQDMGYVSTVTSSEITSIPPSDYEPNTPKSESHLESDVEDAKSCSSSRKRRNSEDSDETYTPYTEYTPRKYKRRKPSIPIKDMILALEESQQLRKAKRGRPPKRRESTVSSVCSMDDNTSTASTHELVYRRQRDKNNEASKRSRMNRKLKELQTEQLAIELEERNKKLKVKADILEDMTKRLKDALMTAILQK</sequence>
<keyword evidence="3" id="KW-1133">Transmembrane helix</keyword>
<organism evidence="5">
    <name type="scientific">Pectinophora gossypiella</name>
    <name type="common">Cotton pink bollworm</name>
    <name type="synonym">Depressaria gossypiella</name>
    <dbReference type="NCBI Taxonomy" id="13191"/>
    <lineage>
        <taxon>Eukaryota</taxon>
        <taxon>Metazoa</taxon>
        <taxon>Ecdysozoa</taxon>
        <taxon>Arthropoda</taxon>
        <taxon>Hexapoda</taxon>
        <taxon>Insecta</taxon>
        <taxon>Pterygota</taxon>
        <taxon>Neoptera</taxon>
        <taxon>Endopterygota</taxon>
        <taxon>Lepidoptera</taxon>
        <taxon>Glossata</taxon>
        <taxon>Ditrysia</taxon>
        <taxon>Gelechioidea</taxon>
        <taxon>Gelechiidae</taxon>
        <taxon>Apatetrinae</taxon>
        <taxon>Pectinophora</taxon>
    </lineage>
</organism>
<evidence type="ECO:0000256" key="1">
    <source>
        <dbReference type="SAM" id="Coils"/>
    </source>
</evidence>
<accession>A0A1E1WKG5</accession>
<evidence type="ECO:0000313" key="5">
    <source>
        <dbReference type="EMBL" id="JAT87418.1"/>
    </source>
</evidence>
<feature type="transmembrane region" description="Helical" evidence="3">
    <location>
        <begin position="12"/>
        <end position="35"/>
    </location>
</feature>
<feature type="region of interest" description="Disordered" evidence="2">
    <location>
        <begin position="74"/>
        <end position="96"/>
    </location>
</feature>
<dbReference type="SUPFAM" id="SSF57959">
    <property type="entry name" value="Leucine zipper domain"/>
    <property type="match status" value="1"/>
</dbReference>
<feature type="region of interest" description="Disordered" evidence="2">
    <location>
        <begin position="511"/>
        <end position="539"/>
    </location>
</feature>
<dbReference type="InterPro" id="IPR004827">
    <property type="entry name" value="bZIP"/>
</dbReference>
<gene>
    <name evidence="5" type="ORF">g.9775</name>
</gene>
<keyword evidence="1" id="KW-0175">Coiled coil</keyword>
<keyword evidence="3" id="KW-0472">Membrane</keyword>
<dbReference type="OrthoDB" id="6624782at2759"/>
<name>A0A1E1WKG5_PECGO</name>
<dbReference type="GO" id="GO:0005634">
    <property type="term" value="C:nucleus"/>
    <property type="evidence" value="ECO:0007669"/>
    <property type="project" value="UniProtKB-ARBA"/>
</dbReference>
<feature type="compositionally biased region" description="Low complexity" evidence="2">
    <location>
        <begin position="429"/>
        <end position="440"/>
    </location>
</feature>
<dbReference type="AlphaFoldDB" id="A0A1E1WKG5"/>
<reference evidence="5" key="1">
    <citation type="submission" date="2015-09" db="EMBL/GenBank/DDBJ databases">
        <title>De novo assembly of Pectinophora gossypiella (Pink Bollworm) gut transcriptome.</title>
        <authorList>
            <person name="Tassone E.E."/>
        </authorList>
    </citation>
    <scope>NUCLEOTIDE SEQUENCE</scope>
</reference>
<feature type="compositionally biased region" description="Basic and acidic residues" evidence="2">
    <location>
        <begin position="81"/>
        <end position="95"/>
    </location>
</feature>
<evidence type="ECO:0000256" key="3">
    <source>
        <dbReference type="SAM" id="Phobius"/>
    </source>
</evidence>
<protein>
    <recommendedName>
        <fullName evidence="4">BZIP domain-containing protein</fullName>
    </recommendedName>
</protein>
<proteinExistence type="predicted"/>
<evidence type="ECO:0000259" key="4">
    <source>
        <dbReference type="PROSITE" id="PS50217"/>
    </source>
</evidence>
<dbReference type="GO" id="GO:0003700">
    <property type="term" value="F:DNA-binding transcription factor activity"/>
    <property type="evidence" value="ECO:0007669"/>
    <property type="project" value="InterPro"/>
</dbReference>
<keyword evidence="3" id="KW-0812">Transmembrane</keyword>
<feature type="compositionally biased region" description="Basic and acidic residues" evidence="2">
    <location>
        <begin position="449"/>
        <end position="461"/>
    </location>
</feature>
<dbReference type="CDD" id="cd14813">
    <property type="entry name" value="bZIP_BmCbz-like"/>
    <property type="match status" value="1"/>
</dbReference>
<feature type="compositionally biased region" description="Basic residues" evidence="2">
    <location>
        <begin position="513"/>
        <end position="522"/>
    </location>
</feature>
<dbReference type="EMBL" id="GDQN01003636">
    <property type="protein sequence ID" value="JAT87418.1"/>
    <property type="molecule type" value="Transcribed_RNA"/>
</dbReference>
<feature type="region of interest" description="Disordered" evidence="2">
    <location>
        <begin position="429"/>
        <end position="496"/>
    </location>
</feature>
<feature type="coiled-coil region" evidence="1">
    <location>
        <begin position="554"/>
        <end position="604"/>
    </location>
</feature>
<dbReference type="Gene3D" id="1.20.5.170">
    <property type="match status" value="1"/>
</dbReference>
<dbReference type="InterPro" id="IPR046347">
    <property type="entry name" value="bZIP_sf"/>
</dbReference>
<feature type="compositionally biased region" description="Polar residues" evidence="2">
    <location>
        <begin position="527"/>
        <end position="539"/>
    </location>
</feature>
<dbReference type="Pfam" id="PF07716">
    <property type="entry name" value="bZIP_2"/>
    <property type="match status" value="1"/>
</dbReference>
<dbReference type="PROSITE" id="PS50217">
    <property type="entry name" value="BZIP"/>
    <property type="match status" value="1"/>
</dbReference>
<evidence type="ECO:0000256" key="2">
    <source>
        <dbReference type="SAM" id="MobiDB-lite"/>
    </source>
</evidence>